<dbReference type="GO" id="GO:0003677">
    <property type="term" value="F:DNA binding"/>
    <property type="evidence" value="ECO:0007669"/>
    <property type="project" value="UniProtKB-KW"/>
</dbReference>
<reference evidence="5 6" key="1">
    <citation type="submission" date="2019-05" db="EMBL/GenBank/DDBJ databases">
        <title>Complete genome sequence of Pseudomonas Pseudomonas resinovorans.</title>
        <authorList>
            <person name="Chen H.-P."/>
        </authorList>
    </citation>
    <scope>NUCLEOTIDE SEQUENCE [LARGE SCALE GENOMIC DNA]</scope>
    <source>
        <strain evidence="5 6">TCU-CK1</strain>
    </source>
</reference>
<keyword evidence="2" id="KW-0238">DNA-binding</keyword>
<feature type="domain" description="HTH hxlR-type" evidence="4">
    <location>
        <begin position="30"/>
        <end position="128"/>
    </location>
</feature>
<evidence type="ECO:0000313" key="6">
    <source>
        <dbReference type="Proteomes" id="UP000464593"/>
    </source>
</evidence>
<dbReference type="RefSeq" id="WP_159266367.1">
    <property type="nucleotide sequence ID" value="NZ_CP040324.1"/>
</dbReference>
<sequence>MEKFLTREGVRSNVPFSERILRGDVMEPNCPSREILRHLTSRWGILILVALSTGTLRFSDLRRRIGGVSERMLAQTLQFLEADGMLIRQDFQTVPPHVEYSLTAVGRIAAEKVGDLVNWLEASLPEILIAQANDSEG</sequence>
<keyword evidence="1" id="KW-0805">Transcription regulation</keyword>
<protein>
    <recommendedName>
        <fullName evidence="4">HTH hxlR-type domain-containing protein</fullName>
    </recommendedName>
</protein>
<dbReference type="InterPro" id="IPR036388">
    <property type="entry name" value="WH-like_DNA-bd_sf"/>
</dbReference>
<dbReference type="SUPFAM" id="SSF46785">
    <property type="entry name" value="Winged helix' DNA-binding domain"/>
    <property type="match status" value="1"/>
</dbReference>
<keyword evidence="3" id="KW-0804">Transcription</keyword>
<dbReference type="EMBL" id="CP040324">
    <property type="protein sequence ID" value="QHB28746.1"/>
    <property type="molecule type" value="Genomic_DNA"/>
</dbReference>
<evidence type="ECO:0000313" key="5">
    <source>
        <dbReference type="EMBL" id="QHB28746.1"/>
    </source>
</evidence>
<name>A0AAE6V2Z9_9PSED</name>
<dbReference type="Gene3D" id="1.10.10.10">
    <property type="entry name" value="Winged helix-like DNA-binding domain superfamily/Winged helix DNA-binding domain"/>
    <property type="match status" value="1"/>
</dbReference>
<organism evidence="5 6">
    <name type="scientific">Pseudomonas monteilii</name>
    <dbReference type="NCBI Taxonomy" id="76759"/>
    <lineage>
        <taxon>Bacteria</taxon>
        <taxon>Pseudomonadati</taxon>
        <taxon>Pseudomonadota</taxon>
        <taxon>Gammaproteobacteria</taxon>
        <taxon>Pseudomonadales</taxon>
        <taxon>Pseudomonadaceae</taxon>
        <taxon>Pseudomonas</taxon>
    </lineage>
</organism>
<dbReference type="PANTHER" id="PTHR33204:SF37">
    <property type="entry name" value="HTH-TYPE TRANSCRIPTIONAL REGULATOR YODB"/>
    <property type="match status" value="1"/>
</dbReference>
<dbReference type="AlphaFoldDB" id="A0AAE6V2Z9"/>
<dbReference type="PROSITE" id="PS51118">
    <property type="entry name" value="HTH_HXLR"/>
    <property type="match status" value="1"/>
</dbReference>
<evidence type="ECO:0000259" key="4">
    <source>
        <dbReference type="PROSITE" id="PS51118"/>
    </source>
</evidence>
<evidence type="ECO:0000256" key="3">
    <source>
        <dbReference type="ARBA" id="ARBA00023163"/>
    </source>
</evidence>
<dbReference type="InterPro" id="IPR002577">
    <property type="entry name" value="HTH_HxlR"/>
</dbReference>
<accession>A0AAE6V2Z9</accession>
<gene>
    <name evidence="5" type="ORF">TCK1_3400</name>
</gene>
<evidence type="ECO:0000256" key="2">
    <source>
        <dbReference type="ARBA" id="ARBA00023125"/>
    </source>
</evidence>
<dbReference type="Proteomes" id="UP000464593">
    <property type="component" value="Chromosome"/>
</dbReference>
<dbReference type="InterPro" id="IPR036390">
    <property type="entry name" value="WH_DNA-bd_sf"/>
</dbReference>
<proteinExistence type="predicted"/>
<dbReference type="Pfam" id="PF01638">
    <property type="entry name" value="HxlR"/>
    <property type="match status" value="1"/>
</dbReference>
<evidence type="ECO:0000256" key="1">
    <source>
        <dbReference type="ARBA" id="ARBA00023015"/>
    </source>
</evidence>
<dbReference type="PANTHER" id="PTHR33204">
    <property type="entry name" value="TRANSCRIPTIONAL REGULATOR, MARR FAMILY"/>
    <property type="match status" value="1"/>
</dbReference>